<dbReference type="AlphaFoldDB" id="A0AAV8RYM4"/>
<gene>
    <name evidence="1" type="ORF">OPV22_002731</name>
</gene>
<proteinExistence type="predicted"/>
<evidence type="ECO:0000313" key="1">
    <source>
        <dbReference type="EMBL" id="KAJ8512297.1"/>
    </source>
</evidence>
<organism evidence="1 2">
    <name type="scientific">Ensete ventricosum</name>
    <name type="common">Abyssinian banana</name>
    <name type="synonym">Musa ensete</name>
    <dbReference type="NCBI Taxonomy" id="4639"/>
    <lineage>
        <taxon>Eukaryota</taxon>
        <taxon>Viridiplantae</taxon>
        <taxon>Streptophyta</taxon>
        <taxon>Embryophyta</taxon>
        <taxon>Tracheophyta</taxon>
        <taxon>Spermatophyta</taxon>
        <taxon>Magnoliopsida</taxon>
        <taxon>Liliopsida</taxon>
        <taxon>Zingiberales</taxon>
        <taxon>Musaceae</taxon>
        <taxon>Ensete</taxon>
    </lineage>
</organism>
<accession>A0AAV8RYM4</accession>
<keyword evidence="2" id="KW-1185">Reference proteome</keyword>
<protein>
    <submittedName>
        <fullName evidence="1">Uncharacterized protein</fullName>
    </submittedName>
</protein>
<reference evidence="1 2" key="1">
    <citation type="submission" date="2022-12" db="EMBL/GenBank/DDBJ databases">
        <title>Chromosome-scale assembly of the Ensete ventricosum genome.</title>
        <authorList>
            <person name="Dussert Y."/>
            <person name="Stocks J."/>
            <person name="Wendawek A."/>
            <person name="Woldeyes F."/>
            <person name="Nichols R.A."/>
            <person name="Borrell J.S."/>
        </authorList>
    </citation>
    <scope>NUCLEOTIDE SEQUENCE [LARGE SCALE GENOMIC DNA]</scope>
    <source>
        <strain evidence="2">cv. Maze</strain>
        <tissue evidence="1">Seeds</tissue>
    </source>
</reference>
<comment type="caution">
    <text evidence="1">The sequence shown here is derived from an EMBL/GenBank/DDBJ whole genome shotgun (WGS) entry which is preliminary data.</text>
</comment>
<name>A0AAV8RYM4_ENSVE</name>
<sequence length="67" mass="7814">MEEVNVVQWNNIYFSVIMLLLQKIYKPGGLLTSLKACQTFIQPKEQVHYEMPPTITWSSLHSKFQVS</sequence>
<dbReference type="Proteomes" id="UP001222027">
    <property type="component" value="Unassembled WGS sequence"/>
</dbReference>
<dbReference type="EMBL" id="JAQQAF010000001">
    <property type="protein sequence ID" value="KAJ8512297.1"/>
    <property type="molecule type" value="Genomic_DNA"/>
</dbReference>
<evidence type="ECO:0000313" key="2">
    <source>
        <dbReference type="Proteomes" id="UP001222027"/>
    </source>
</evidence>